<feature type="transmembrane region" description="Helical" evidence="7">
    <location>
        <begin position="312"/>
        <end position="332"/>
    </location>
</feature>
<evidence type="ECO:0000256" key="1">
    <source>
        <dbReference type="ARBA" id="ARBA00004651"/>
    </source>
</evidence>
<feature type="transmembrane region" description="Helical" evidence="7">
    <location>
        <begin position="101"/>
        <end position="117"/>
    </location>
</feature>
<feature type="transmembrane region" description="Helical" evidence="7">
    <location>
        <begin position="147"/>
        <end position="167"/>
    </location>
</feature>
<evidence type="ECO:0000313" key="10">
    <source>
        <dbReference type="Proteomes" id="UP001596282"/>
    </source>
</evidence>
<comment type="subcellular location">
    <subcellularLocation>
        <location evidence="1">Cell membrane</location>
        <topology evidence="1">Multi-pass membrane protein</topology>
    </subcellularLocation>
</comment>
<feature type="transmembrane region" description="Helical" evidence="7">
    <location>
        <begin position="254"/>
        <end position="273"/>
    </location>
</feature>
<dbReference type="Pfam" id="PF07690">
    <property type="entry name" value="MFS_1"/>
    <property type="match status" value="1"/>
</dbReference>
<keyword evidence="3" id="KW-1003">Cell membrane</keyword>
<dbReference type="InterPro" id="IPR020846">
    <property type="entry name" value="MFS_dom"/>
</dbReference>
<dbReference type="Gene3D" id="1.20.1250.20">
    <property type="entry name" value="MFS general substrate transporter like domains"/>
    <property type="match status" value="1"/>
</dbReference>
<feature type="transmembrane region" description="Helical" evidence="7">
    <location>
        <begin position="12"/>
        <end position="38"/>
    </location>
</feature>
<dbReference type="PANTHER" id="PTHR43266">
    <property type="entry name" value="MACROLIDE-EFFLUX PROTEIN"/>
    <property type="match status" value="1"/>
</dbReference>
<proteinExistence type="predicted"/>
<evidence type="ECO:0000313" key="9">
    <source>
        <dbReference type="EMBL" id="MFC6182095.1"/>
    </source>
</evidence>
<dbReference type="PANTHER" id="PTHR43266:SF9">
    <property type="entry name" value="PERMEASE, MAJOR FACILITATOR SUPERFAMILY-RELATED"/>
    <property type="match status" value="1"/>
</dbReference>
<feature type="transmembrane region" description="Helical" evidence="7">
    <location>
        <begin position="44"/>
        <end position="65"/>
    </location>
</feature>
<keyword evidence="6 7" id="KW-0472">Membrane</keyword>
<evidence type="ECO:0000256" key="4">
    <source>
        <dbReference type="ARBA" id="ARBA00022692"/>
    </source>
</evidence>
<feature type="transmembrane region" description="Helical" evidence="7">
    <location>
        <begin position="352"/>
        <end position="373"/>
    </location>
</feature>
<keyword evidence="10" id="KW-1185">Reference proteome</keyword>
<feature type="transmembrane region" description="Helical" evidence="7">
    <location>
        <begin position="285"/>
        <end position="306"/>
    </location>
</feature>
<evidence type="ECO:0000256" key="2">
    <source>
        <dbReference type="ARBA" id="ARBA00022448"/>
    </source>
</evidence>
<reference evidence="10" key="1">
    <citation type="journal article" date="2019" name="Int. J. Syst. Evol. Microbiol.">
        <title>The Global Catalogue of Microorganisms (GCM) 10K type strain sequencing project: providing services to taxonomists for standard genome sequencing and annotation.</title>
        <authorList>
            <consortium name="The Broad Institute Genomics Platform"/>
            <consortium name="The Broad Institute Genome Sequencing Center for Infectious Disease"/>
            <person name="Wu L."/>
            <person name="Ma J."/>
        </authorList>
    </citation>
    <scope>NUCLEOTIDE SEQUENCE [LARGE SCALE GENOMIC DNA]</scope>
    <source>
        <strain evidence="10">CCM 8933</strain>
    </source>
</reference>
<dbReference type="SUPFAM" id="SSF103473">
    <property type="entry name" value="MFS general substrate transporter"/>
    <property type="match status" value="1"/>
</dbReference>
<feature type="domain" description="Major facilitator superfamily (MFS) profile" evidence="8">
    <location>
        <begin position="223"/>
        <end position="409"/>
    </location>
</feature>
<evidence type="ECO:0000256" key="5">
    <source>
        <dbReference type="ARBA" id="ARBA00022989"/>
    </source>
</evidence>
<organism evidence="9 10">
    <name type="scientific">Lactiplantibacillus daowaiensis</name>
    <dbReference type="NCBI Taxonomy" id="2559918"/>
    <lineage>
        <taxon>Bacteria</taxon>
        <taxon>Bacillati</taxon>
        <taxon>Bacillota</taxon>
        <taxon>Bacilli</taxon>
        <taxon>Lactobacillales</taxon>
        <taxon>Lactobacillaceae</taxon>
        <taxon>Lactiplantibacillus</taxon>
    </lineage>
</organism>
<dbReference type="PROSITE" id="PS50850">
    <property type="entry name" value="MFS"/>
    <property type="match status" value="1"/>
</dbReference>
<dbReference type="InterPro" id="IPR036259">
    <property type="entry name" value="MFS_trans_sf"/>
</dbReference>
<dbReference type="EMBL" id="JBHSSC010000043">
    <property type="protein sequence ID" value="MFC6182095.1"/>
    <property type="molecule type" value="Genomic_DNA"/>
</dbReference>
<keyword evidence="4 7" id="KW-0812">Transmembrane</keyword>
<dbReference type="Proteomes" id="UP001596282">
    <property type="component" value="Unassembled WGS sequence"/>
</dbReference>
<sequence length="409" mass="44754">MLMTADQSKKQLLLAVTALLFANLGSSIFSFAMGLFLLKQYSSAGVFGISQAIGPLVSLALAPILRLFIDRVPKQQLITGAQLLSIVGLIGFAGLVRLPQVSLVVAIILILVVLRIADQLFDVTYMASAVMIVAGDDIQKLKSYEQMVSSIATIIGPVIAAAWFAAFHMQFEVFVLAELGCEAIALVLMRLLTFRGTVVATKATKSENEIKFILQDKVLTCAIWLGCAINFFYTAFSIGLPYLQIHILKLSSQVYASSEAAVSIGVLVASYLLAKRPAYQHPLNVSWQVTIGFSSLFLIMGLVLMLSIQSKLILAGFMITFNFITGLLIAWLNTPTMVWLTEYVPEHLQGRVFNISRTLVQVLMPIGILIASFAFDHFAASWIFIVTGVIFIVTVVLYPKLFGLKLDEV</sequence>
<feature type="transmembrane region" description="Helical" evidence="7">
    <location>
        <begin position="173"/>
        <end position="192"/>
    </location>
</feature>
<name>A0ABW1S2M0_9LACO</name>
<keyword evidence="2" id="KW-0813">Transport</keyword>
<feature type="transmembrane region" description="Helical" evidence="7">
    <location>
        <begin position="77"/>
        <end position="95"/>
    </location>
</feature>
<dbReference type="InterPro" id="IPR011701">
    <property type="entry name" value="MFS"/>
</dbReference>
<evidence type="ECO:0000259" key="8">
    <source>
        <dbReference type="PROSITE" id="PS50850"/>
    </source>
</evidence>
<keyword evidence="5 7" id="KW-1133">Transmembrane helix</keyword>
<feature type="transmembrane region" description="Helical" evidence="7">
    <location>
        <begin position="218"/>
        <end position="242"/>
    </location>
</feature>
<evidence type="ECO:0000256" key="3">
    <source>
        <dbReference type="ARBA" id="ARBA00022475"/>
    </source>
</evidence>
<accession>A0ABW1S2M0</accession>
<protein>
    <submittedName>
        <fullName evidence="9">MFS transporter</fullName>
    </submittedName>
</protein>
<comment type="caution">
    <text evidence="9">The sequence shown here is derived from an EMBL/GenBank/DDBJ whole genome shotgun (WGS) entry which is preliminary data.</text>
</comment>
<feature type="transmembrane region" description="Helical" evidence="7">
    <location>
        <begin position="379"/>
        <end position="398"/>
    </location>
</feature>
<evidence type="ECO:0000256" key="7">
    <source>
        <dbReference type="SAM" id="Phobius"/>
    </source>
</evidence>
<dbReference type="CDD" id="cd06173">
    <property type="entry name" value="MFS_MefA_like"/>
    <property type="match status" value="1"/>
</dbReference>
<dbReference type="RefSeq" id="WP_379832510.1">
    <property type="nucleotide sequence ID" value="NZ_JBHSSC010000043.1"/>
</dbReference>
<gene>
    <name evidence="9" type="ORF">ACFP5Y_12740</name>
</gene>
<evidence type="ECO:0000256" key="6">
    <source>
        <dbReference type="ARBA" id="ARBA00023136"/>
    </source>
</evidence>